<reference evidence="2 3" key="1">
    <citation type="submission" date="2024-01" db="EMBL/GenBank/DDBJ databases">
        <title>A telomere-to-telomere, gap-free genome of sweet tea (Lithocarpus litseifolius).</title>
        <authorList>
            <person name="Zhou J."/>
        </authorList>
    </citation>
    <scope>NUCLEOTIDE SEQUENCE [LARGE SCALE GENOMIC DNA]</scope>
    <source>
        <strain evidence="2">Zhou-2022a</strain>
        <tissue evidence="2">Leaf</tissue>
    </source>
</reference>
<dbReference type="PROSITE" id="PS50878">
    <property type="entry name" value="RT_POL"/>
    <property type="match status" value="1"/>
</dbReference>
<evidence type="ECO:0000313" key="2">
    <source>
        <dbReference type="EMBL" id="KAL0011862.1"/>
    </source>
</evidence>
<dbReference type="InterPro" id="IPR026960">
    <property type="entry name" value="RVT-Znf"/>
</dbReference>
<sequence>MSGESCIVVSLDKGYDKLEWSFIKDILGKANLPDNLIQVIMSCVSTVSTSVLFNGGCLEEFWPSRGIRQGDPLSPYLFILCMDYLGQLIQEKCEENIWIPIKAFRGGPAFSHLFFADDLVLFARADHTNCSAIRDVLDEFCAISGQTISDSKSRVYFSPNVDRDTKESLSDILGFQSTLTIGKYLGIPIKVPGSSTRDFNFIVDRMKQKLAGWKASLLSQAGRAVLVQSSLSTIPNYVMQCTHLPGKVLDGIDRVNKNFLWGSSESSKRMHWIGWGKVTKPKGEGGLGLQTAKGRNLSLLAKLNWRFQTEGDSLWAKVIKSKYCSQQRLRSRNSDKLPCSQVWAGMKKARTVFQNGTRWFPGRESNLSFWFDSWTSRGPLRQVVQGPLPLESEKLKIRDVVDESGWNWDLIPFDLPLQCKKEIQAIPFAITTRSQDRLTWVGAKHGDFDLQSAYRLAENLGAVEPFHGKWVWDLKTLPRIQFFLWKCCHNSVGVRERLAARSISTDVICPLCLSGVETISHALRDCPIIKDIWI</sequence>
<dbReference type="Pfam" id="PF00078">
    <property type="entry name" value="RVT_1"/>
    <property type="match status" value="1"/>
</dbReference>
<comment type="caution">
    <text evidence="2">The sequence shown here is derived from an EMBL/GenBank/DDBJ whole genome shotgun (WGS) entry which is preliminary data.</text>
</comment>
<evidence type="ECO:0000259" key="1">
    <source>
        <dbReference type="PROSITE" id="PS50878"/>
    </source>
</evidence>
<feature type="domain" description="Reverse transcriptase" evidence="1">
    <location>
        <begin position="1"/>
        <end position="177"/>
    </location>
</feature>
<proteinExistence type="predicted"/>
<dbReference type="SUPFAM" id="SSF56672">
    <property type="entry name" value="DNA/RNA polymerases"/>
    <property type="match status" value="1"/>
</dbReference>
<dbReference type="Pfam" id="PF13966">
    <property type="entry name" value="zf-RVT"/>
    <property type="match status" value="1"/>
</dbReference>
<organism evidence="2 3">
    <name type="scientific">Lithocarpus litseifolius</name>
    <dbReference type="NCBI Taxonomy" id="425828"/>
    <lineage>
        <taxon>Eukaryota</taxon>
        <taxon>Viridiplantae</taxon>
        <taxon>Streptophyta</taxon>
        <taxon>Embryophyta</taxon>
        <taxon>Tracheophyta</taxon>
        <taxon>Spermatophyta</taxon>
        <taxon>Magnoliopsida</taxon>
        <taxon>eudicotyledons</taxon>
        <taxon>Gunneridae</taxon>
        <taxon>Pentapetalae</taxon>
        <taxon>rosids</taxon>
        <taxon>fabids</taxon>
        <taxon>Fagales</taxon>
        <taxon>Fagaceae</taxon>
        <taxon>Lithocarpus</taxon>
    </lineage>
</organism>
<dbReference type="Proteomes" id="UP001459277">
    <property type="component" value="Unassembled WGS sequence"/>
</dbReference>
<dbReference type="EMBL" id="JAZDWU010000002">
    <property type="protein sequence ID" value="KAL0011862.1"/>
    <property type="molecule type" value="Genomic_DNA"/>
</dbReference>
<dbReference type="PANTHER" id="PTHR33116:SF86">
    <property type="entry name" value="REVERSE TRANSCRIPTASE DOMAIN-CONTAINING PROTEIN"/>
    <property type="match status" value="1"/>
</dbReference>
<gene>
    <name evidence="2" type="ORF">SO802_006970</name>
</gene>
<keyword evidence="3" id="KW-1185">Reference proteome</keyword>
<dbReference type="AlphaFoldDB" id="A0AAW2DMR4"/>
<dbReference type="InterPro" id="IPR000477">
    <property type="entry name" value="RT_dom"/>
</dbReference>
<protein>
    <recommendedName>
        <fullName evidence="1">Reverse transcriptase domain-containing protein</fullName>
    </recommendedName>
</protein>
<evidence type="ECO:0000313" key="3">
    <source>
        <dbReference type="Proteomes" id="UP001459277"/>
    </source>
</evidence>
<dbReference type="PANTHER" id="PTHR33116">
    <property type="entry name" value="REVERSE TRANSCRIPTASE ZINC-BINDING DOMAIN-CONTAINING PROTEIN-RELATED-RELATED"/>
    <property type="match status" value="1"/>
</dbReference>
<name>A0AAW2DMR4_9ROSI</name>
<dbReference type="InterPro" id="IPR043502">
    <property type="entry name" value="DNA/RNA_pol_sf"/>
</dbReference>
<accession>A0AAW2DMR4</accession>